<dbReference type="AlphaFoldDB" id="A0A0A9DIZ7"/>
<reference evidence="1" key="1">
    <citation type="submission" date="2014-09" db="EMBL/GenBank/DDBJ databases">
        <authorList>
            <person name="Magalhaes I.L.F."/>
            <person name="Oliveira U."/>
            <person name="Santos F.R."/>
            <person name="Vidigal T.H.D.A."/>
            <person name="Brescovit A.D."/>
            <person name="Santos A.J."/>
        </authorList>
    </citation>
    <scope>NUCLEOTIDE SEQUENCE</scope>
    <source>
        <tissue evidence="1">Shoot tissue taken approximately 20 cm above the soil surface</tissue>
    </source>
</reference>
<dbReference type="EMBL" id="GBRH01211267">
    <property type="protein sequence ID" value="JAD86628.1"/>
    <property type="molecule type" value="Transcribed_RNA"/>
</dbReference>
<proteinExistence type="predicted"/>
<organism evidence="1">
    <name type="scientific">Arundo donax</name>
    <name type="common">Giant reed</name>
    <name type="synonym">Donax arundinaceus</name>
    <dbReference type="NCBI Taxonomy" id="35708"/>
    <lineage>
        <taxon>Eukaryota</taxon>
        <taxon>Viridiplantae</taxon>
        <taxon>Streptophyta</taxon>
        <taxon>Embryophyta</taxon>
        <taxon>Tracheophyta</taxon>
        <taxon>Spermatophyta</taxon>
        <taxon>Magnoliopsida</taxon>
        <taxon>Liliopsida</taxon>
        <taxon>Poales</taxon>
        <taxon>Poaceae</taxon>
        <taxon>PACMAD clade</taxon>
        <taxon>Arundinoideae</taxon>
        <taxon>Arundineae</taxon>
        <taxon>Arundo</taxon>
    </lineage>
</organism>
<accession>A0A0A9DIZ7</accession>
<name>A0A0A9DIZ7_ARUDO</name>
<reference evidence="1" key="2">
    <citation type="journal article" date="2015" name="Data Brief">
        <title>Shoot transcriptome of the giant reed, Arundo donax.</title>
        <authorList>
            <person name="Barrero R.A."/>
            <person name="Guerrero F.D."/>
            <person name="Moolhuijzen P."/>
            <person name="Goolsby J.A."/>
            <person name="Tidwell J."/>
            <person name="Bellgard S.E."/>
            <person name="Bellgard M.I."/>
        </authorList>
    </citation>
    <scope>NUCLEOTIDE SEQUENCE</scope>
    <source>
        <tissue evidence="1">Shoot tissue taken approximately 20 cm above the soil surface</tissue>
    </source>
</reference>
<sequence length="87" mass="9761">MLAELVYEAGWVHVKSHSAKSYKGGAVGDIRSWKADCQIDRSTDNDGLHPRPEGSVHSVVRTQELEEQQYGLKNRKTCTCHSTITDF</sequence>
<evidence type="ECO:0000313" key="1">
    <source>
        <dbReference type="EMBL" id="JAD86628.1"/>
    </source>
</evidence>
<protein>
    <submittedName>
        <fullName evidence="1">Uncharacterized protein</fullName>
    </submittedName>
</protein>